<evidence type="ECO:0000313" key="1">
    <source>
        <dbReference type="EMBL" id="KAJ9663236.1"/>
    </source>
</evidence>
<protein>
    <submittedName>
        <fullName evidence="1">Uncharacterized protein</fullName>
    </submittedName>
</protein>
<sequence length="365" mass="40274">YMIQSTLSYLQQMMGYEFARVHSHLDHVHQEIDRLRDEVDNLKYVHEQRQRGRPRTRAQAWTDGTATGEEQGLQVEEIFDSEGSGNDYAQARSWGYGSGYGGNNKEQYDNEIRQDWNGVQDNLHYGSGSNAGAEGHRGVSTGDHHNQGGNTGNNNGGWNASRRFGNDGAGDDWDGERKSVAPGSVKNIKESDGWGFTDIAVEKVHQKENSEDLHSQKSVIVENAGDAWGNDKQDSDKNDDWNAESVKDDKNDNVSFKEDSVAPSTTRTISNIDENVAASAVIEKTDSVQHGDPVTKNVDIKALQGDLTYAIGECAGMLKTFGRIVAQPGGVDGTPFDRAGRDLYRALRELEGTMEAIRRAKRHGN</sequence>
<dbReference type="EMBL" id="JAPDRQ010000010">
    <property type="protein sequence ID" value="KAJ9663236.1"/>
    <property type="molecule type" value="Genomic_DNA"/>
</dbReference>
<evidence type="ECO:0000313" key="2">
    <source>
        <dbReference type="Proteomes" id="UP001172386"/>
    </source>
</evidence>
<comment type="caution">
    <text evidence="1">The sequence shown here is derived from an EMBL/GenBank/DDBJ whole genome shotgun (WGS) entry which is preliminary data.</text>
</comment>
<organism evidence="1 2">
    <name type="scientific">Neophaeococcomyces mojaviensis</name>
    <dbReference type="NCBI Taxonomy" id="3383035"/>
    <lineage>
        <taxon>Eukaryota</taxon>
        <taxon>Fungi</taxon>
        <taxon>Dikarya</taxon>
        <taxon>Ascomycota</taxon>
        <taxon>Pezizomycotina</taxon>
        <taxon>Eurotiomycetes</taxon>
        <taxon>Chaetothyriomycetidae</taxon>
        <taxon>Chaetothyriales</taxon>
        <taxon>Chaetothyriales incertae sedis</taxon>
        <taxon>Neophaeococcomyces</taxon>
    </lineage>
</organism>
<reference evidence="1" key="1">
    <citation type="submission" date="2022-10" db="EMBL/GenBank/DDBJ databases">
        <title>Culturing micro-colonial fungi from biological soil crusts in the Mojave desert and describing Neophaeococcomyces mojavensis, and introducing the new genera and species Taxawa tesnikishii.</title>
        <authorList>
            <person name="Kurbessoian T."/>
            <person name="Stajich J.E."/>
        </authorList>
    </citation>
    <scope>NUCLEOTIDE SEQUENCE</scope>
    <source>
        <strain evidence="1">JES_112</strain>
    </source>
</reference>
<feature type="non-terminal residue" evidence="1">
    <location>
        <position position="1"/>
    </location>
</feature>
<dbReference type="Proteomes" id="UP001172386">
    <property type="component" value="Unassembled WGS sequence"/>
</dbReference>
<accession>A0ACC3AIS7</accession>
<name>A0ACC3AIS7_9EURO</name>
<keyword evidence="2" id="KW-1185">Reference proteome</keyword>
<proteinExistence type="predicted"/>
<gene>
    <name evidence="1" type="ORF">H2198_000997</name>
</gene>